<dbReference type="EMBL" id="JAALDL010000009">
    <property type="protein sequence ID" value="NGN98581.1"/>
    <property type="molecule type" value="Genomic_DNA"/>
</dbReference>
<dbReference type="RefSeq" id="WP_165014525.1">
    <property type="nucleotide sequence ID" value="NZ_JAALDL010000009.1"/>
</dbReference>
<dbReference type="Pfam" id="PF09829">
    <property type="entry name" value="DUF2057"/>
    <property type="match status" value="1"/>
</dbReference>
<evidence type="ECO:0000313" key="4">
    <source>
        <dbReference type="EMBL" id="NGN98581.1"/>
    </source>
</evidence>
<keyword evidence="2 3" id="KW-0732">Signal</keyword>
<dbReference type="PANTHER" id="PTHR38108:SF1">
    <property type="entry name" value="UPF0319 PROTEIN YCCT"/>
    <property type="match status" value="1"/>
</dbReference>
<sequence length="235" mass="25776">MGLLRKTIATTAIMASFSSFAAVNVEFDVAIEPMLVNGEEVSSLLTQMTKVELPDGPNQLVVRVSKLIRENGVFTKFKSEPVVMTFDVSNADIMVEPGKKFTSVQEVGDFETKPTLKLSYKNGESLNAHTGVLTRGKGILRDYGDELAAYNMANDYTFSFARKTTETAAALEETLIAVTQSEVAADAALVKKTKESQEGVKISLRETVKVESLKGQFKSLTPTEKKEFLSWAIMQ</sequence>
<accession>A0A6M1RK16</accession>
<feature type="signal peptide" evidence="3">
    <location>
        <begin position="1"/>
        <end position="21"/>
    </location>
</feature>
<dbReference type="PANTHER" id="PTHR38108">
    <property type="entry name" value="UPF0319 PROTEIN YCCT"/>
    <property type="match status" value="1"/>
</dbReference>
<feature type="chain" id="PRO_5026649405" evidence="3">
    <location>
        <begin position="22"/>
        <end position="235"/>
    </location>
</feature>
<dbReference type="Proteomes" id="UP000473008">
    <property type="component" value="Unassembled WGS sequence"/>
</dbReference>
<dbReference type="AlphaFoldDB" id="A0A6M1RK16"/>
<proteinExistence type="inferred from homology"/>
<comment type="similarity">
    <text evidence="1">Belongs to the UPF0319 family.</text>
</comment>
<evidence type="ECO:0000256" key="3">
    <source>
        <dbReference type="SAM" id="SignalP"/>
    </source>
</evidence>
<reference evidence="4 5" key="1">
    <citation type="submission" date="2020-02" db="EMBL/GenBank/DDBJ databases">
        <title>The draft genome of Grimontia sedimenta sp. nov., isolated from benthic sediments near coral reefs south of Kuwait.</title>
        <authorList>
            <person name="Mahmoud H.M."/>
            <person name="Jose L."/>
            <person name="Eapen S."/>
        </authorList>
    </citation>
    <scope>NUCLEOTIDE SEQUENCE [LARGE SCALE GENOMIC DNA]</scope>
    <source>
        <strain evidence="4 5">S25</strain>
    </source>
</reference>
<organism evidence="4 5">
    <name type="scientific">Grimontia sedimenti</name>
    <dbReference type="NCBI Taxonomy" id="2711294"/>
    <lineage>
        <taxon>Bacteria</taxon>
        <taxon>Pseudomonadati</taxon>
        <taxon>Pseudomonadota</taxon>
        <taxon>Gammaproteobacteria</taxon>
        <taxon>Vibrionales</taxon>
        <taxon>Vibrionaceae</taxon>
        <taxon>Grimontia</taxon>
    </lineage>
</organism>
<protein>
    <submittedName>
        <fullName evidence="4">DUF2057 domain-containing protein</fullName>
    </submittedName>
</protein>
<evidence type="ECO:0000313" key="5">
    <source>
        <dbReference type="Proteomes" id="UP000473008"/>
    </source>
</evidence>
<comment type="caution">
    <text evidence="4">The sequence shown here is derived from an EMBL/GenBank/DDBJ whole genome shotgun (WGS) entry which is preliminary data.</text>
</comment>
<keyword evidence="5" id="KW-1185">Reference proteome</keyword>
<gene>
    <name evidence="4" type="ORF">G5S52_13255</name>
</gene>
<evidence type="ECO:0000256" key="2">
    <source>
        <dbReference type="ARBA" id="ARBA00022729"/>
    </source>
</evidence>
<dbReference type="InterPro" id="IPR018635">
    <property type="entry name" value="UPF0319"/>
</dbReference>
<evidence type="ECO:0000256" key="1">
    <source>
        <dbReference type="ARBA" id="ARBA00008490"/>
    </source>
</evidence>
<name>A0A6M1RK16_9GAMM</name>